<dbReference type="OrthoDB" id="69403at2759"/>
<dbReference type="Proteomes" id="UP000243579">
    <property type="component" value="Unassembled WGS sequence"/>
</dbReference>
<evidence type="ECO:0000313" key="1">
    <source>
        <dbReference type="EMBL" id="OQR84532.1"/>
    </source>
</evidence>
<gene>
    <name evidence="1" type="ORF">ACHHYP_13275</name>
</gene>
<dbReference type="AlphaFoldDB" id="A0A1V9YFR1"/>
<evidence type="ECO:0000313" key="2">
    <source>
        <dbReference type="Proteomes" id="UP000243579"/>
    </source>
</evidence>
<accession>A0A1V9YFR1</accession>
<protein>
    <submittedName>
        <fullName evidence="1">Uncharacterized protein</fullName>
    </submittedName>
</protein>
<organism evidence="1 2">
    <name type="scientific">Achlya hypogyna</name>
    <name type="common">Oomycete</name>
    <name type="synonym">Protoachlya hypogyna</name>
    <dbReference type="NCBI Taxonomy" id="1202772"/>
    <lineage>
        <taxon>Eukaryota</taxon>
        <taxon>Sar</taxon>
        <taxon>Stramenopiles</taxon>
        <taxon>Oomycota</taxon>
        <taxon>Saprolegniomycetes</taxon>
        <taxon>Saprolegniales</taxon>
        <taxon>Achlyaceae</taxon>
        <taxon>Achlya</taxon>
    </lineage>
</organism>
<keyword evidence="2" id="KW-1185">Reference proteome</keyword>
<sequence length="1153" mass="126103">MDDDGRQATTSEAPLSVFHTRRLLQVIDFPLDNSDETNVIISFASRCVEKKQFQAFYCADKTLLLRSLEEDMHPRFWRVPWTLAFDRISQGLASAVPALAGPPSSSSSFGISLPNPLAFGDEMPFASTSSLPPLSVSSAASTLTHTTTSQQIVALEFSPEGDWLVVVVAWGHKMFLLLIPVAALVSRERKLALQVRPSRPRALTAVLQMHLKDVAPGELMSVAPSPMATQMMSYLRAHGHNGAKYKSTVAGDAEDLSTLEFSTGMTTPTCVQWWRSFNGSNYLLVGSSSDLISIVHVETNQETCRCELSGKVLNMELVREAPSETEARTSLLVTTLKHGQTLYFHVLLETRNGAAVATFPDHFLEDKAFRPSRLKRFEGRSVHVVNDPFARTSAVVVFDAAEQTLTQYADLAGDVAASCTLPALDQLLRESRLVFCSSQLALVQGTTAEDQRLAVWISRPAPVDAAPAQDARVVHTLKLRQDEAIRRVVPGASMETDGVAEMLFFVHTDHQVYECRSKWSRVALFDALVERSIHVQDAVDIGHALGIDMASLCEVVADTICGRAPGKLSRNSCEWIMRLYAQSRVLPAKAVEKLVFHGGLVNAIEYARDVLRRPAPATTADRRLLAHVLVHAALRLLADAGLAVAVTWSWLHDFLASNADYATDVALAACASHAAIDTALHVGHVREATLDALAALQTAGLQLAPAQVVALLDRQHGAALVHPAARGLLRSLPLAAQVRVMCRVPWSLLEQRDWLVRALPELSEADCEAVATALDPRTVSAKPAALRGSPGSLAAYASDVTVSERMAVAAEETVELFLTVLLRLNADGLNGKSPRLATDAFSQVELEQLLRRWSGQYRPPTMVLRCVDYANWAAAAVLYEAHGEWVDAIECKLQLHDLQQRTTPTPSSADELLHLLTTLVVPPPTPELPVATKTSLLARLLIQWHSSGHSLAELEGFLRHPDHDGHVGGLVARLLFTTDVTAAFPERDGAWVKECQALPFSGAFLFHLCESQLPAYDRSGVTQLTTMVLQNIERNCAEISVVALGRQSTLGQDDPIETHAKAFTCGHAYPKRVYDDDVLVVFEKRMAGLPLRATAKVLLDEYRRPGRVEAPCPVCAFGRMQALVATQQKTAAITREPPRARIQTSDQWTWKLP</sequence>
<proteinExistence type="predicted"/>
<reference evidence="1 2" key="1">
    <citation type="journal article" date="2014" name="Genome Biol. Evol.">
        <title>The secreted proteins of Achlya hypogyna and Thraustotheca clavata identify the ancestral oomycete secretome and reveal gene acquisitions by horizontal gene transfer.</title>
        <authorList>
            <person name="Misner I."/>
            <person name="Blouin N."/>
            <person name="Leonard G."/>
            <person name="Richards T.A."/>
            <person name="Lane C.E."/>
        </authorList>
    </citation>
    <scope>NUCLEOTIDE SEQUENCE [LARGE SCALE GENOMIC DNA]</scope>
    <source>
        <strain evidence="1 2">ATCC 48635</strain>
    </source>
</reference>
<comment type="caution">
    <text evidence="1">The sequence shown here is derived from an EMBL/GenBank/DDBJ whole genome shotgun (WGS) entry which is preliminary data.</text>
</comment>
<name>A0A1V9YFR1_ACHHY</name>
<dbReference type="EMBL" id="JNBR01001852">
    <property type="protein sequence ID" value="OQR84532.1"/>
    <property type="molecule type" value="Genomic_DNA"/>
</dbReference>